<proteinExistence type="predicted"/>
<organism evidence="1 2">
    <name type="scientific">Colletotrichum zoysiae</name>
    <dbReference type="NCBI Taxonomy" id="1216348"/>
    <lineage>
        <taxon>Eukaryota</taxon>
        <taxon>Fungi</taxon>
        <taxon>Dikarya</taxon>
        <taxon>Ascomycota</taxon>
        <taxon>Pezizomycotina</taxon>
        <taxon>Sordariomycetes</taxon>
        <taxon>Hypocreomycetidae</taxon>
        <taxon>Glomerellales</taxon>
        <taxon>Glomerellaceae</taxon>
        <taxon>Colletotrichum</taxon>
        <taxon>Colletotrichum graminicola species complex</taxon>
    </lineage>
</organism>
<dbReference type="AlphaFoldDB" id="A0AAD9H629"/>
<dbReference type="EMBL" id="MU843040">
    <property type="protein sequence ID" value="KAK2022506.1"/>
    <property type="molecule type" value="Genomic_DNA"/>
</dbReference>
<reference evidence="1" key="1">
    <citation type="submission" date="2021-06" db="EMBL/GenBank/DDBJ databases">
        <title>Comparative genomics, transcriptomics and evolutionary studies reveal genomic signatures of adaptation to plant cell wall in hemibiotrophic fungi.</title>
        <authorList>
            <consortium name="DOE Joint Genome Institute"/>
            <person name="Baroncelli R."/>
            <person name="Diaz J.F."/>
            <person name="Benocci T."/>
            <person name="Peng M."/>
            <person name="Battaglia E."/>
            <person name="Haridas S."/>
            <person name="Andreopoulos W."/>
            <person name="Labutti K."/>
            <person name="Pangilinan J."/>
            <person name="Floch G.L."/>
            <person name="Makela M.R."/>
            <person name="Henrissat B."/>
            <person name="Grigoriev I.V."/>
            <person name="Crouch J.A."/>
            <person name="De Vries R.P."/>
            <person name="Sukno S.A."/>
            <person name="Thon M.R."/>
        </authorList>
    </citation>
    <scope>NUCLEOTIDE SEQUENCE</scope>
    <source>
        <strain evidence="1">MAFF235873</strain>
    </source>
</reference>
<comment type="caution">
    <text evidence="1">The sequence shown here is derived from an EMBL/GenBank/DDBJ whole genome shotgun (WGS) entry which is preliminary data.</text>
</comment>
<name>A0AAD9H629_9PEZI</name>
<gene>
    <name evidence="1" type="ORF">LX32DRAFT_710171</name>
</gene>
<evidence type="ECO:0000313" key="1">
    <source>
        <dbReference type="EMBL" id="KAK2022506.1"/>
    </source>
</evidence>
<accession>A0AAD9H629</accession>
<keyword evidence="2" id="KW-1185">Reference proteome</keyword>
<dbReference type="Gene3D" id="3.30.559.10">
    <property type="entry name" value="Chloramphenicol acetyltransferase-like domain"/>
    <property type="match status" value="1"/>
</dbReference>
<protein>
    <submittedName>
        <fullName evidence="1">Uncharacterized protein</fullName>
    </submittedName>
</protein>
<sequence length="148" mass="16832">MACAAIAVQRAYEWRRVLEDLLPSIKPFCYNCVGFLVTLMPTSDAVKEPFSHLALAIRRSITEQGTRDQVKTCSSLVRRDPRTKSPHLFGRSSMELLTFLNWQKASIDGFNLSAAAIHARGIPLNYWLSDYKVEREWGVPERQMKGDS</sequence>
<evidence type="ECO:0000313" key="2">
    <source>
        <dbReference type="Proteomes" id="UP001232148"/>
    </source>
</evidence>
<dbReference type="Proteomes" id="UP001232148">
    <property type="component" value="Unassembled WGS sequence"/>
</dbReference>
<dbReference type="InterPro" id="IPR023213">
    <property type="entry name" value="CAT-like_dom_sf"/>
</dbReference>